<dbReference type="SUPFAM" id="SSF47095">
    <property type="entry name" value="HMG-box"/>
    <property type="match status" value="2"/>
</dbReference>
<keyword evidence="2" id="KW-0539">Nucleus</keyword>
<evidence type="ECO:0000256" key="4">
    <source>
        <dbReference type="SAM" id="MobiDB-lite"/>
    </source>
</evidence>
<feature type="region of interest" description="Disordered" evidence="4">
    <location>
        <begin position="101"/>
        <end position="121"/>
    </location>
</feature>
<dbReference type="PANTHER" id="PTHR48112:SF22">
    <property type="entry name" value="MITOCHONDRIAL TRANSCRIPTION FACTOR A, ISOFORM B"/>
    <property type="match status" value="1"/>
</dbReference>
<accession>A0A1B6IFP4</accession>
<proteinExistence type="predicted"/>
<feature type="coiled-coil region" evidence="3">
    <location>
        <begin position="37"/>
        <end position="68"/>
    </location>
</feature>
<dbReference type="InterPro" id="IPR050342">
    <property type="entry name" value="HMGB"/>
</dbReference>
<name>A0A1B6IFP4_9HEMI</name>
<protein>
    <recommendedName>
        <fullName evidence="5">HMG box domain-containing protein</fullName>
    </recommendedName>
</protein>
<dbReference type="InterPro" id="IPR036910">
    <property type="entry name" value="HMG_box_dom_sf"/>
</dbReference>
<dbReference type="PROSITE" id="PS50118">
    <property type="entry name" value="HMG_BOX_2"/>
    <property type="match status" value="1"/>
</dbReference>
<dbReference type="CDD" id="cd00084">
    <property type="entry name" value="HMG-box_SF"/>
    <property type="match status" value="1"/>
</dbReference>
<evidence type="ECO:0000256" key="1">
    <source>
        <dbReference type="ARBA" id="ARBA00023125"/>
    </source>
</evidence>
<sequence length="162" mass="18882">RPLSSFILYGNYLRETDPKIKELSIKEQATVIGQRWKEAGEKMRETFNKKAAELKEEYARRRDEYEQTDEYKEFQKMIKEGGGAKEKRKRGPVKISGYRLFVSENKEPQSGDENDEELAGKNHMARCGVKWSRLSQEARDEYNERAAKMNTSSIAPTDDYSK</sequence>
<evidence type="ECO:0000313" key="6">
    <source>
        <dbReference type="EMBL" id="JAS85741.1"/>
    </source>
</evidence>
<feature type="domain" description="HMG box" evidence="5">
    <location>
        <begin position="1"/>
        <end position="66"/>
    </location>
</feature>
<dbReference type="Pfam" id="PF00505">
    <property type="entry name" value="HMG_box"/>
    <property type="match status" value="1"/>
</dbReference>
<feature type="region of interest" description="Disordered" evidence="4">
    <location>
        <begin position="141"/>
        <end position="162"/>
    </location>
</feature>
<dbReference type="Gene3D" id="1.10.30.10">
    <property type="entry name" value="High mobility group box domain"/>
    <property type="match status" value="2"/>
</dbReference>
<feature type="DNA-binding region" description="HMG box" evidence="2">
    <location>
        <begin position="1"/>
        <end position="66"/>
    </location>
</feature>
<keyword evidence="1 2" id="KW-0238">DNA-binding</keyword>
<organism evidence="6">
    <name type="scientific">Homalodisca liturata</name>
    <dbReference type="NCBI Taxonomy" id="320908"/>
    <lineage>
        <taxon>Eukaryota</taxon>
        <taxon>Metazoa</taxon>
        <taxon>Ecdysozoa</taxon>
        <taxon>Arthropoda</taxon>
        <taxon>Hexapoda</taxon>
        <taxon>Insecta</taxon>
        <taxon>Pterygota</taxon>
        <taxon>Neoptera</taxon>
        <taxon>Paraneoptera</taxon>
        <taxon>Hemiptera</taxon>
        <taxon>Auchenorrhyncha</taxon>
        <taxon>Membracoidea</taxon>
        <taxon>Cicadellidae</taxon>
        <taxon>Cicadellinae</taxon>
        <taxon>Proconiini</taxon>
        <taxon>Homalodisca</taxon>
    </lineage>
</organism>
<evidence type="ECO:0000256" key="2">
    <source>
        <dbReference type="PROSITE-ProRule" id="PRU00267"/>
    </source>
</evidence>
<dbReference type="EMBL" id="GECU01021965">
    <property type="protein sequence ID" value="JAS85741.1"/>
    <property type="molecule type" value="Transcribed_RNA"/>
</dbReference>
<dbReference type="PANTHER" id="PTHR48112">
    <property type="entry name" value="HIGH MOBILITY GROUP PROTEIN DSP1"/>
    <property type="match status" value="1"/>
</dbReference>
<dbReference type="AlphaFoldDB" id="A0A1B6IFP4"/>
<evidence type="ECO:0000256" key="3">
    <source>
        <dbReference type="SAM" id="Coils"/>
    </source>
</evidence>
<keyword evidence="3" id="KW-0175">Coiled coil</keyword>
<dbReference type="InterPro" id="IPR009071">
    <property type="entry name" value="HMG_box_dom"/>
</dbReference>
<dbReference type="GO" id="GO:0003677">
    <property type="term" value="F:DNA binding"/>
    <property type="evidence" value="ECO:0007669"/>
    <property type="project" value="UniProtKB-UniRule"/>
</dbReference>
<evidence type="ECO:0000259" key="5">
    <source>
        <dbReference type="PROSITE" id="PS50118"/>
    </source>
</evidence>
<feature type="non-terminal residue" evidence="6">
    <location>
        <position position="1"/>
    </location>
</feature>
<gene>
    <name evidence="6" type="ORF">g.4975</name>
</gene>
<reference evidence="6" key="1">
    <citation type="submission" date="2015-11" db="EMBL/GenBank/DDBJ databases">
        <title>De novo transcriptome assembly of four potential Pierce s Disease insect vectors from Arizona vineyards.</title>
        <authorList>
            <person name="Tassone E.E."/>
        </authorList>
    </citation>
    <scope>NUCLEOTIDE SEQUENCE</scope>
</reference>
<dbReference type="GO" id="GO:0005634">
    <property type="term" value="C:nucleus"/>
    <property type="evidence" value="ECO:0007669"/>
    <property type="project" value="UniProtKB-UniRule"/>
</dbReference>